<gene>
    <name evidence="2" type="ORF">V7S43_013145</name>
</gene>
<protein>
    <submittedName>
        <fullName evidence="2">Uncharacterized protein</fullName>
    </submittedName>
</protein>
<dbReference type="AlphaFoldDB" id="A0ABD3F5T8"/>
<organism evidence="2 3">
    <name type="scientific">Phytophthora oleae</name>
    <dbReference type="NCBI Taxonomy" id="2107226"/>
    <lineage>
        <taxon>Eukaryota</taxon>
        <taxon>Sar</taxon>
        <taxon>Stramenopiles</taxon>
        <taxon>Oomycota</taxon>
        <taxon>Peronosporomycetes</taxon>
        <taxon>Peronosporales</taxon>
        <taxon>Peronosporaceae</taxon>
        <taxon>Phytophthora</taxon>
    </lineage>
</organism>
<comment type="caution">
    <text evidence="2">The sequence shown here is derived from an EMBL/GenBank/DDBJ whole genome shotgun (WGS) entry which is preliminary data.</text>
</comment>
<proteinExistence type="predicted"/>
<name>A0ABD3F5T8_9STRA</name>
<reference evidence="2 3" key="1">
    <citation type="submission" date="2024-09" db="EMBL/GenBank/DDBJ databases">
        <title>Genome sequencing and assembly of Phytophthora oleae, isolate VK10A, causative agent of rot of olive drupes.</title>
        <authorList>
            <person name="Conti Taguali S."/>
            <person name="Riolo M."/>
            <person name="La Spada F."/>
            <person name="Cacciola S.O."/>
            <person name="Dionisio G."/>
        </authorList>
    </citation>
    <scope>NUCLEOTIDE SEQUENCE [LARGE SCALE GENOMIC DNA]</scope>
    <source>
        <strain evidence="2 3">VK10A</strain>
    </source>
</reference>
<dbReference type="Proteomes" id="UP001632037">
    <property type="component" value="Unassembled WGS sequence"/>
</dbReference>
<evidence type="ECO:0000313" key="2">
    <source>
        <dbReference type="EMBL" id="KAL3661851.1"/>
    </source>
</evidence>
<feature type="region of interest" description="Disordered" evidence="1">
    <location>
        <begin position="253"/>
        <end position="322"/>
    </location>
</feature>
<keyword evidence="3" id="KW-1185">Reference proteome</keyword>
<accession>A0ABD3F5T8</accession>
<evidence type="ECO:0000256" key="1">
    <source>
        <dbReference type="SAM" id="MobiDB-lite"/>
    </source>
</evidence>
<evidence type="ECO:0000313" key="3">
    <source>
        <dbReference type="Proteomes" id="UP001632037"/>
    </source>
</evidence>
<feature type="compositionally biased region" description="Polar residues" evidence="1">
    <location>
        <begin position="301"/>
        <end position="322"/>
    </location>
</feature>
<dbReference type="EMBL" id="JBIMZQ010000034">
    <property type="protein sequence ID" value="KAL3661851.1"/>
    <property type="molecule type" value="Genomic_DNA"/>
</dbReference>
<sequence length="423" mass="47420">MTSVEIAQAEPARARPADTDSIIIRLVNSFPQDASDEAFAEELRMLHQAKQLRAACTQLGLNPQADPSTNSKDGYIKLLCQYRRAKLRGETFTGYGKTKQKRRATVTETRTKHCGFKLVNVILNPALLPRMIEAGTVQSTGNAEVASDGRNKYWRDVAEAYASDDPQNIRIVGLPGRYEGIDPGRAHHHTPPQLCAIWRDLTTKYQDSYSRWKQLGTEKVGFAHFCGDLAVLYLYDRLQMQSVQMETDPAQVRASKRARLGKSSETASIEAEEPRNIFFTPRVQGPAQRRVSRADGVQEPLQRQNNQNSGQVPPSTQLRDSTCSTSEVDFRVRRLLPKATPVRAPTPREDERIRTPQALGNGGHRENQYESVIHSSQAVRETMAAIDALKRGRFDHDVIAQAEESLDAIVQVWLRELDHAAQP</sequence>